<dbReference type="InterPro" id="IPR043742">
    <property type="entry name" value="DUF5687"/>
</dbReference>
<dbReference type="Proteomes" id="UP000030130">
    <property type="component" value="Unassembled WGS sequence"/>
</dbReference>
<reference evidence="2 3" key="1">
    <citation type="submission" date="2014-08" db="EMBL/GenBank/DDBJ databases">
        <title>Porphyromonas gulae strain:COT-052_OH1451 Genome sequencing.</title>
        <authorList>
            <person name="Wallis C."/>
            <person name="Deusch O."/>
            <person name="O'Flynn C."/>
            <person name="Davis I."/>
            <person name="Jospin G."/>
            <person name="Darling A.E."/>
            <person name="Coil D.A."/>
            <person name="Alexiev A."/>
            <person name="Horsfall A."/>
            <person name="Kirkwood N."/>
            <person name="Harris S."/>
            <person name="Eisen J.A."/>
        </authorList>
    </citation>
    <scope>NUCLEOTIDE SEQUENCE [LARGE SCALE GENOMIC DNA]</scope>
    <source>
        <strain evidence="3">COT-052 OH1451</strain>
    </source>
</reference>
<keyword evidence="1" id="KW-1133">Transmembrane helix</keyword>
<feature type="transmembrane region" description="Helical" evidence="1">
    <location>
        <begin position="449"/>
        <end position="468"/>
    </location>
</feature>
<proteinExistence type="predicted"/>
<comment type="caution">
    <text evidence="2">The sequence shown here is derived from an EMBL/GenBank/DDBJ whole genome shotgun (WGS) entry which is preliminary data.</text>
</comment>
<keyword evidence="1" id="KW-0812">Transmembrane</keyword>
<dbReference type="Pfam" id="PF18940">
    <property type="entry name" value="DUF5687"/>
    <property type="match status" value="1"/>
</dbReference>
<feature type="transmembrane region" description="Helical" evidence="1">
    <location>
        <begin position="104"/>
        <end position="127"/>
    </location>
</feature>
<protein>
    <submittedName>
        <fullName evidence="2">Membrane protein</fullName>
    </submittedName>
</protein>
<feature type="transmembrane region" description="Helical" evidence="1">
    <location>
        <begin position="307"/>
        <end position="330"/>
    </location>
</feature>
<organism evidence="2 3">
    <name type="scientific">Porphyromonas gulae</name>
    <dbReference type="NCBI Taxonomy" id="111105"/>
    <lineage>
        <taxon>Bacteria</taxon>
        <taxon>Pseudomonadati</taxon>
        <taxon>Bacteroidota</taxon>
        <taxon>Bacteroidia</taxon>
        <taxon>Bacteroidales</taxon>
        <taxon>Porphyromonadaceae</taxon>
        <taxon>Porphyromonas</taxon>
    </lineage>
</organism>
<evidence type="ECO:0000313" key="3">
    <source>
        <dbReference type="Proteomes" id="UP000030130"/>
    </source>
</evidence>
<feature type="transmembrane region" description="Helical" evidence="1">
    <location>
        <begin position="376"/>
        <end position="400"/>
    </location>
</feature>
<feature type="transmembrane region" description="Helical" evidence="1">
    <location>
        <begin position="171"/>
        <end position="194"/>
    </location>
</feature>
<feature type="transmembrane region" description="Helical" evidence="1">
    <location>
        <begin position="58"/>
        <end position="83"/>
    </location>
</feature>
<gene>
    <name evidence="2" type="ORF">HR08_09640</name>
</gene>
<dbReference type="eggNOG" id="ENOG502Z8FC">
    <property type="taxonomic scope" value="Bacteria"/>
</dbReference>
<feature type="transmembrane region" description="Helical" evidence="1">
    <location>
        <begin position="421"/>
        <end position="443"/>
    </location>
</feature>
<feature type="transmembrane region" description="Helical" evidence="1">
    <location>
        <begin position="351"/>
        <end position="370"/>
    </location>
</feature>
<evidence type="ECO:0000313" key="2">
    <source>
        <dbReference type="EMBL" id="KGN84117.1"/>
    </source>
</evidence>
<dbReference type="RefSeq" id="WP_039421980.1">
    <property type="nucleotide sequence ID" value="NZ_JRAI01000079.1"/>
</dbReference>
<feature type="transmembrane region" description="Helical" evidence="1">
    <location>
        <begin position="277"/>
        <end position="295"/>
    </location>
</feature>
<feature type="transmembrane region" description="Helical" evidence="1">
    <location>
        <begin position="139"/>
        <end position="159"/>
    </location>
</feature>
<dbReference type="STRING" id="111105.HR09_06840"/>
<name>A0A0A2F283_9PORP</name>
<keyword evidence="1" id="KW-0472">Membrane</keyword>
<accession>A0A0A2F283</accession>
<feature type="transmembrane region" description="Helical" evidence="1">
    <location>
        <begin position="21"/>
        <end position="52"/>
    </location>
</feature>
<sequence length="490" mass="56118">MYQRELFRHEWRRTIRSTISAQSVAITIFWAIYFLFVGVSLFVFGLIFPIAIKDGFPALTAVQIMTGLIPFLMLAGLVIRLFLQPLNYINENYYRQLPIPRKAIARYLIFRPLANPINYYVFVFLFLPYSIMTGIEGGATDFAVALVTLLLLTLTNMLLAPYLKRILGDGIRFYIIVIGAIALMLAAEITGFVPWSDYLFRFVSSLPVYIVWICLALISAGTYIASQRYFRLHRYAKERTKSGSTERYHSLNFVRQHGIIGEVIALHIKLILRSKRLRSTFIFSFLFILYGLLFYKESNIDKMTAYAMIANIIVSSLMLMQQQFVIRWDCGFFDGLMAQAITSRTYIRSHYIILMILNTASFILSTPYFLMGEEIAYLHISLFLWNSGLGTIFILLMASFNKGYIEVMSGSVMNQQGTSMVNILIALPTMMVAPFLLVVLKWLTDTRTAEIAIGLIGLIALLVHKPLLSFCTRVFSRQKHALAESFRERK</sequence>
<dbReference type="EMBL" id="JRAI01000079">
    <property type="protein sequence ID" value="KGN84117.1"/>
    <property type="molecule type" value="Genomic_DNA"/>
</dbReference>
<feature type="transmembrane region" description="Helical" evidence="1">
    <location>
        <begin position="206"/>
        <end position="225"/>
    </location>
</feature>
<evidence type="ECO:0000256" key="1">
    <source>
        <dbReference type="SAM" id="Phobius"/>
    </source>
</evidence>
<dbReference type="AlphaFoldDB" id="A0A0A2F283"/>